<comment type="caution">
    <text evidence="3">The sequence shown here is derived from an EMBL/GenBank/DDBJ whole genome shotgun (WGS) entry which is preliminary data.</text>
</comment>
<evidence type="ECO:0000313" key="4">
    <source>
        <dbReference type="Proteomes" id="UP000653127"/>
    </source>
</evidence>
<reference evidence="3" key="1">
    <citation type="submission" date="2020-08" db="EMBL/GenBank/DDBJ databases">
        <title>Genome public.</title>
        <authorList>
            <person name="Liu C."/>
            <person name="Sun Q."/>
        </authorList>
    </citation>
    <scope>NUCLEOTIDE SEQUENCE</scope>
    <source>
        <strain evidence="3">NSJ-31</strain>
    </source>
</reference>
<evidence type="ECO:0000256" key="1">
    <source>
        <dbReference type="SAM" id="Phobius"/>
    </source>
</evidence>
<sequence>MARLSDYIIPAVMGGILFYGLFRRVDVFGSFLDGAKEGLMTSMRIMPALVALMTAVGMFKASGALDILTWVLSPVASLLQLPREVLPLAILRPISGSGAMAIFQDILQSYGPDTTIGRVASVMQGSTETTFYTIAVYYGATQVQKTRHTLPSALTGDLVGFVMSALMVRLIFS</sequence>
<dbReference type="InterPro" id="IPR011642">
    <property type="entry name" value="Gate_dom"/>
</dbReference>
<evidence type="ECO:0000313" key="3">
    <source>
        <dbReference type="EMBL" id="MBC8545731.1"/>
    </source>
</evidence>
<evidence type="ECO:0000259" key="2">
    <source>
        <dbReference type="Pfam" id="PF07670"/>
    </source>
</evidence>
<name>A0A926DVY9_9FIRM</name>
<protein>
    <submittedName>
        <fullName evidence="3">Spore maturation protein</fullName>
    </submittedName>
</protein>
<dbReference type="EMBL" id="JACRST010000001">
    <property type="protein sequence ID" value="MBC8545731.1"/>
    <property type="molecule type" value="Genomic_DNA"/>
</dbReference>
<dbReference type="GO" id="GO:0005886">
    <property type="term" value="C:plasma membrane"/>
    <property type="evidence" value="ECO:0007669"/>
    <property type="project" value="TreeGrafter"/>
</dbReference>
<dbReference type="InterPro" id="IPR052549">
    <property type="entry name" value="SpmB"/>
</dbReference>
<gene>
    <name evidence="3" type="ORF">H8711_02105</name>
</gene>
<keyword evidence="4" id="KW-1185">Reference proteome</keyword>
<dbReference type="RefSeq" id="WP_249281873.1">
    <property type="nucleotide sequence ID" value="NZ_JACRST010000001.1"/>
</dbReference>
<keyword evidence="1" id="KW-1133">Transmembrane helix</keyword>
<dbReference type="PANTHER" id="PTHR35793:SF2">
    <property type="entry name" value="INNER MEMBRANE PROTEIN YJIG"/>
    <property type="match status" value="1"/>
</dbReference>
<keyword evidence="1" id="KW-0472">Membrane</keyword>
<organism evidence="3 4">
    <name type="scientific">Ligaoa zhengdingensis</name>
    <dbReference type="NCBI Taxonomy" id="2763658"/>
    <lineage>
        <taxon>Bacteria</taxon>
        <taxon>Bacillati</taxon>
        <taxon>Bacillota</taxon>
        <taxon>Clostridia</taxon>
        <taxon>Eubacteriales</taxon>
        <taxon>Oscillospiraceae</taxon>
        <taxon>Ligaoa</taxon>
    </lineage>
</organism>
<keyword evidence="1" id="KW-0812">Transmembrane</keyword>
<accession>A0A926DVY9</accession>
<dbReference type="PANTHER" id="PTHR35793">
    <property type="entry name" value="INNER MEMBRANE PROTEIN YJIG"/>
    <property type="match status" value="1"/>
</dbReference>
<dbReference type="Pfam" id="PF07670">
    <property type="entry name" value="Gate"/>
    <property type="match status" value="1"/>
</dbReference>
<dbReference type="AlphaFoldDB" id="A0A926DVY9"/>
<feature type="transmembrane region" description="Helical" evidence="1">
    <location>
        <begin position="153"/>
        <end position="172"/>
    </location>
</feature>
<feature type="transmembrane region" description="Helical" evidence="1">
    <location>
        <begin position="45"/>
        <end position="73"/>
    </location>
</feature>
<feature type="domain" description="Nucleoside transporter/FeoB GTPase Gate" evidence="2">
    <location>
        <begin position="44"/>
        <end position="141"/>
    </location>
</feature>
<dbReference type="Proteomes" id="UP000653127">
    <property type="component" value="Unassembled WGS sequence"/>
</dbReference>
<proteinExistence type="predicted"/>
<feature type="transmembrane region" description="Helical" evidence="1">
    <location>
        <begin position="7"/>
        <end position="25"/>
    </location>
</feature>